<proteinExistence type="predicted"/>
<evidence type="ECO:0000259" key="3">
    <source>
        <dbReference type="PROSITE" id="PS50206"/>
    </source>
</evidence>
<dbReference type="SMART" id="SM00450">
    <property type="entry name" value="RHOD"/>
    <property type="match status" value="2"/>
</dbReference>
<dbReference type="SUPFAM" id="SSF52821">
    <property type="entry name" value="Rhodanese/Cell cycle control phosphatase"/>
    <property type="match status" value="2"/>
</dbReference>
<keyword evidence="1" id="KW-0808">Transferase</keyword>
<reference evidence="4" key="1">
    <citation type="submission" date="2022-10" db="EMBL/GenBank/DDBJ databases">
        <title>Complete genome sequence of Schlegelella aquatica LMG 23380.</title>
        <authorList>
            <person name="Musilova J."/>
            <person name="Kourilova X."/>
            <person name="Bezdicek M."/>
            <person name="Hermankova K."/>
            <person name="Obruca S."/>
            <person name="Sedlar K."/>
        </authorList>
    </citation>
    <scope>NUCLEOTIDE SEQUENCE</scope>
    <source>
        <strain evidence="4">LMG 23380</strain>
    </source>
</reference>
<dbReference type="PANTHER" id="PTHR11364">
    <property type="entry name" value="THIOSULFATE SULFERTANSFERASE"/>
    <property type="match status" value="1"/>
</dbReference>
<protein>
    <submittedName>
        <fullName evidence="4">Sulfurtransferase</fullName>
    </submittedName>
</protein>
<feature type="domain" description="Rhodanese" evidence="3">
    <location>
        <begin position="180"/>
        <end position="293"/>
    </location>
</feature>
<dbReference type="Proteomes" id="UP001163266">
    <property type="component" value="Chromosome"/>
</dbReference>
<evidence type="ECO:0000256" key="2">
    <source>
        <dbReference type="ARBA" id="ARBA00022737"/>
    </source>
</evidence>
<evidence type="ECO:0000313" key="5">
    <source>
        <dbReference type="Proteomes" id="UP001163266"/>
    </source>
</evidence>
<sequence length="295" mass="32036">MRTQSMQPYTTLIQAAELRRLLEHGGTPIVILDASFDLADPTAGRRAYEEGHLPGARYVHLDEDLSGTKTGRNGRHPLPSREDFARRAARLGITPATQVVVYDRQGASFCARAWWMLKWLGHDAVAVLDGGVQAWLEAGGTLAREAPMPVADEALDPPPYPLRDPRLPWIDVEGLEAALAAGGTQVVDARAPERYRGDVEPLDPVAGHIPGAVNRFFRDNLAEDGRFRTPEELRAAFQTLLGDRAPADVVHQCGSGVTACHNVLAMEVAGLAGSRLYPGSWSEWCADPRRPVAVG</sequence>
<dbReference type="Gene3D" id="3.40.250.10">
    <property type="entry name" value="Rhodanese-like domain"/>
    <property type="match status" value="2"/>
</dbReference>
<feature type="domain" description="Rhodanese" evidence="3">
    <location>
        <begin position="25"/>
        <end position="144"/>
    </location>
</feature>
<dbReference type="CDD" id="cd01449">
    <property type="entry name" value="TST_Repeat_2"/>
    <property type="match status" value="1"/>
</dbReference>
<evidence type="ECO:0000313" key="4">
    <source>
        <dbReference type="EMBL" id="UZD55846.1"/>
    </source>
</evidence>
<dbReference type="EMBL" id="CP110257">
    <property type="protein sequence ID" value="UZD55846.1"/>
    <property type="molecule type" value="Genomic_DNA"/>
</dbReference>
<dbReference type="InterPro" id="IPR001763">
    <property type="entry name" value="Rhodanese-like_dom"/>
</dbReference>
<name>A0ABY6MV02_9BURK</name>
<dbReference type="RefSeq" id="WP_264893599.1">
    <property type="nucleotide sequence ID" value="NZ_CP110257.1"/>
</dbReference>
<dbReference type="PROSITE" id="PS00380">
    <property type="entry name" value="RHODANESE_1"/>
    <property type="match status" value="1"/>
</dbReference>
<keyword evidence="2" id="KW-0677">Repeat</keyword>
<accession>A0ABY6MV02</accession>
<gene>
    <name evidence="4" type="ORF">OMP39_04495</name>
</gene>
<dbReference type="Pfam" id="PF00581">
    <property type="entry name" value="Rhodanese"/>
    <property type="match status" value="2"/>
</dbReference>
<evidence type="ECO:0000256" key="1">
    <source>
        <dbReference type="ARBA" id="ARBA00022679"/>
    </source>
</evidence>
<dbReference type="InterPro" id="IPR001307">
    <property type="entry name" value="Thiosulphate_STrfase_CS"/>
</dbReference>
<keyword evidence="5" id="KW-1185">Reference proteome</keyword>
<dbReference type="PROSITE" id="PS50206">
    <property type="entry name" value="RHODANESE_3"/>
    <property type="match status" value="2"/>
</dbReference>
<dbReference type="InterPro" id="IPR036873">
    <property type="entry name" value="Rhodanese-like_dom_sf"/>
</dbReference>
<dbReference type="CDD" id="cd01448">
    <property type="entry name" value="TST_Repeat_1"/>
    <property type="match status" value="1"/>
</dbReference>
<organism evidence="4 5">
    <name type="scientific">Caldimonas aquatica</name>
    <dbReference type="NCBI Taxonomy" id="376175"/>
    <lineage>
        <taxon>Bacteria</taxon>
        <taxon>Pseudomonadati</taxon>
        <taxon>Pseudomonadota</taxon>
        <taxon>Betaproteobacteria</taxon>
        <taxon>Burkholderiales</taxon>
        <taxon>Sphaerotilaceae</taxon>
        <taxon>Caldimonas</taxon>
    </lineage>
</organism>
<dbReference type="PANTHER" id="PTHR11364:SF27">
    <property type="entry name" value="SULFURTRANSFERASE"/>
    <property type="match status" value="1"/>
</dbReference>
<dbReference type="InterPro" id="IPR045078">
    <property type="entry name" value="TST/MPST-like"/>
</dbReference>